<comment type="caution">
    <text evidence="3">The sequence shown here is derived from an EMBL/GenBank/DDBJ whole genome shotgun (WGS) entry which is preliminary data.</text>
</comment>
<keyword evidence="1" id="KW-0812">Transmembrane</keyword>
<feature type="transmembrane region" description="Helical" evidence="1">
    <location>
        <begin position="12"/>
        <end position="34"/>
    </location>
</feature>
<dbReference type="Proteomes" id="UP000638188">
    <property type="component" value="Unassembled WGS sequence"/>
</dbReference>
<reference evidence="4" key="1">
    <citation type="journal article" date="2019" name="Int. J. Syst. Evol. Microbiol.">
        <title>The Global Catalogue of Microorganisms (GCM) 10K type strain sequencing project: providing services to taxonomists for standard genome sequencing and annotation.</title>
        <authorList>
            <consortium name="The Broad Institute Genomics Platform"/>
            <consortium name="The Broad Institute Genome Sequencing Center for Infectious Disease"/>
            <person name="Wu L."/>
            <person name="Ma J."/>
        </authorList>
    </citation>
    <scope>NUCLEOTIDE SEQUENCE [LARGE SCALE GENOMIC DNA]</scope>
    <source>
        <strain evidence="4">CGMCC 1.12482</strain>
    </source>
</reference>
<dbReference type="EMBL" id="BMFF01000002">
    <property type="protein sequence ID" value="GGC96158.1"/>
    <property type="molecule type" value="Genomic_DNA"/>
</dbReference>
<sequence length="233" mass="25409">MPRFSRRQKATLVAGIITLLFIAGWLSPLTIAELWEWGARVSGHPLAMLGVVLLMAALMTFGLPGSLCFWIIAPFHPLLLSVCMLLLGSVGGALGAYRLGMGLGHAWHVEDISSRLLQLLTRRSDLLTQCALRIMPGVPHSLINLAAGMLRLRLITFVSAAILGLTVKWSVYAHTVHGMVSATQAEEALEFKALLPLFILGVLLVLGSIAKRYWFRAHGKHHTPGQEPPGRDE</sequence>
<feature type="transmembrane region" description="Helical" evidence="1">
    <location>
        <begin position="78"/>
        <end position="97"/>
    </location>
</feature>
<evidence type="ECO:0000313" key="3">
    <source>
        <dbReference type="EMBL" id="GGC96158.1"/>
    </source>
</evidence>
<organism evidence="3 4">
    <name type="scientific">Halopseudomonas salina</name>
    <dbReference type="NCBI Taxonomy" id="1323744"/>
    <lineage>
        <taxon>Bacteria</taxon>
        <taxon>Pseudomonadati</taxon>
        <taxon>Pseudomonadota</taxon>
        <taxon>Gammaproteobacteria</taxon>
        <taxon>Pseudomonadales</taxon>
        <taxon>Pseudomonadaceae</taxon>
        <taxon>Halopseudomonas</taxon>
    </lineage>
</organism>
<keyword evidence="4" id="KW-1185">Reference proteome</keyword>
<evidence type="ECO:0000256" key="1">
    <source>
        <dbReference type="SAM" id="Phobius"/>
    </source>
</evidence>
<feature type="domain" description="VTT" evidence="2">
    <location>
        <begin position="51"/>
        <end position="175"/>
    </location>
</feature>
<gene>
    <name evidence="3" type="ORF">GCM10007418_14630</name>
</gene>
<evidence type="ECO:0000259" key="2">
    <source>
        <dbReference type="Pfam" id="PF09335"/>
    </source>
</evidence>
<protein>
    <recommendedName>
        <fullName evidence="2">VTT domain-containing protein</fullName>
    </recommendedName>
</protein>
<proteinExistence type="predicted"/>
<dbReference type="RefSeq" id="WP_150276646.1">
    <property type="nucleotide sequence ID" value="NZ_BMFF01000002.1"/>
</dbReference>
<name>A0ABQ1PFE6_9GAMM</name>
<keyword evidence="1" id="KW-1133">Transmembrane helix</keyword>
<feature type="transmembrane region" description="Helical" evidence="1">
    <location>
        <begin position="46"/>
        <end position="72"/>
    </location>
</feature>
<feature type="transmembrane region" description="Helical" evidence="1">
    <location>
        <begin position="154"/>
        <end position="173"/>
    </location>
</feature>
<evidence type="ECO:0000313" key="4">
    <source>
        <dbReference type="Proteomes" id="UP000638188"/>
    </source>
</evidence>
<accession>A0ABQ1PFE6</accession>
<dbReference type="Pfam" id="PF09335">
    <property type="entry name" value="VTT_dom"/>
    <property type="match status" value="1"/>
</dbReference>
<feature type="transmembrane region" description="Helical" evidence="1">
    <location>
        <begin position="193"/>
        <end position="210"/>
    </location>
</feature>
<dbReference type="InterPro" id="IPR032816">
    <property type="entry name" value="VTT_dom"/>
</dbReference>
<keyword evidence="1" id="KW-0472">Membrane</keyword>